<dbReference type="GO" id="GO:0005829">
    <property type="term" value="C:cytosol"/>
    <property type="evidence" value="ECO:0007669"/>
    <property type="project" value="TreeGrafter"/>
</dbReference>
<dbReference type="GO" id="GO:0000976">
    <property type="term" value="F:transcription cis-regulatory region binding"/>
    <property type="evidence" value="ECO:0007669"/>
    <property type="project" value="TreeGrafter"/>
</dbReference>
<dbReference type="InterPro" id="IPR036390">
    <property type="entry name" value="WH_DNA-bd_sf"/>
</dbReference>
<dbReference type="GO" id="GO:1900376">
    <property type="term" value="P:regulation of secondary metabolite biosynthetic process"/>
    <property type="evidence" value="ECO:0007669"/>
    <property type="project" value="TreeGrafter"/>
</dbReference>
<dbReference type="InterPro" id="IPR036388">
    <property type="entry name" value="WH-like_DNA-bd_sf"/>
</dbReference>
<dbReference type="EMBL" id="CP022684">
    <property type="protein sequence ID" value="AUM13344.1"/>
    <property type="molecule type" value="Genomic_DNA"/>
</dbReference>
<organism evidence="9 10">
    <name type="scientific">Ketobacter alkanivorans</name>
    <dbReference type="NCBI Taxonomy" id="1917421"/>
    <lineage>
        <taxon>Bacteria</taxon>
        <taxon>Pseudomonadati</taxon>
        <taxon>Pseudomonadota</taxon>
        <taxon>Gammaproteobacteria</taxon>
        <taxon>Pseudomonadales</taxon>
        <taxon>Ketobacteraceae</taxon>
        <taxon>Ketobacter</taxon>
    </lineage>
</organism>
<evidence type="ECO:0000256" key="2">
    <source>
        <dbReference type="ARBA" id="ARBA00022491"/>
    </source>
</evidence>
<dbReference type="GO" id="GO:0008270">
    <property type="term" value="F:zinc ion binding"/>
    <property type="evidence" value="ECO:0007669"/>
    <property type="project" value="TreeGrafter"/>
</dbReference>
<feature type="binding site" evidence="7">
    <location>
        <position position="109"/>
    </location>
    <ligand>
        <name>Zn(2+)</name>
        <dbReference type="ChEBI" id="CHEBI:29105"/>
    </ligand>
</feature>
<evidence type="ECO:0000313" key="9">
    <source>
        <dbReference type="EMBL" id="AUM13344.1"/>
    </source>
</evidence>
<evidence type="ECO:0000256" key="6">
    <source>
        <dbReference type="ARBA" id="ARBA00023163"/>
    </source>
</evidence>
<evidence type="ECO:0000256" key="4">
    <source>
        <dbReference type="ARBA" id="ARBA00023015"/>
    </source>
</evidence>
<dbReference type="InterPro" id="IPR043135">
    <property type="entry name" value="Fur_C"/>
</dbReference>
<gene>
    <name evidence="9" type="ORF">Kalk_13315</name>
</gene>
<sequence>MNATKLKKNLTRAEQNCIAHGVRLTTKRKHILQLLLQSDTPLSAYELATHYNETFNETIPAMSVYRMLDFLVAEGLVHKLNSANKYVACAHITCDHSHEVPQFLICARCQSVKEVGISPDIIEALEASVAQAGYLLTQPQIELHCLCERCVQAA</sequence>
<evidence type="ECO:0000256" key="7">
    <source>
        <dbReference type="PIRSR" id="PIRSR602481-1"/>
    </source>
</evidence>
<comment type="cofactor">
    <cofactor evidence="7">
        <name>Zn(2+)</name>
        <dbReference type="ChEBI" id="CHEBI:29105"/>
    </cofactor>
    <text evidence="7">Binds 1 zinc ion per subunit.</text>
</comment>
<keyword evidence="8" id="KW-0408">Iron</keyword>
<evidence type="ECO:0000256" key="3">
    <source>
        <dbReference type="ARBA" id="ARBA00022833"/>
    </source>
</evidence>
<keyword evidence="7" id="KW-0479">Metal-binding</keyword>
<feature type="binding site" evidence="7">
    <location>
        <position position="150"/>
    </location>
    <ligand>
        <name>Zn(2+)</name>
        <dbReference type="ChEBI" id="CHEBI:29105"/>
    </ligand>
</feature>
<proteinExistence type="inferred from homology"/>
<dbReference type="RefSeq" id="WP_101894722.1">
    <property type="nucleotide sequence ID" value="NZ_CP022684.1"/>
</dbReference>
<keyword evidence="6" id="KW-0804">Transcription</keyword>
<name>A0A2K9LRA4_9GAMM</name>
<dbReference type="PANTHER" id="PTHR33202:SF6">
    <property type="entry name" value="ZINC UPTAKE REGULATION PROTEIN"/>
    <property type="match status" value="1"/>
</dbReference>
<dbReference type="SUPFAM" id="SSF46785">
    <property type="entry name" value="Winged helix' DNA-binding domain"/>
    <property type="match status" value="1"/>
</dbReference>
<keyword evidence="5" id="KW-0238">DNA-binding</keyword>
<keyword evidence="10" id="KW-1185">Reference proteome</keyword>
<dbReference type="AlphaFoldDB" id="A0A2K9LRA4"/>
<protein>
    <submittedName>
        <fullName evidence="9">Transcriptional repressor</fullName>
    </submittedName>
</protein>
<keyword evidence="2" id="KW-0678">Repressor</keyword>
<dbReference type="Proteomes" id="UP000235116">
    <property type="component" value="Chromosome"/>
</dbReference>
<evidence type="ECO:0000256" key="5">
    <source>
        <dbReference type="ARBA" id="ARBA00023125"/>
    </source>
</evidence>
<reference evidence="10" key="1">
    <citation type="submission" date="2017-08" db="EMBL/GenBank/DDBJ databases">
        <title>Direct submision.</title>
        <authorList>
            <person name="Kim S.-J."/>
            <person name="Rhee S.-K."/>
        </authorList>
    </citation>
    <scope>NUCLEOTIDE SEQUENCE [LARGE SCALE GENOMIC DNA]</scope>
    <source>
        <strain evidence="10">GI5</strain>
    </source>
</reference>
<feature type="binding site" evidence="7">
    <location>
        <position position="106"/>
    </location>
    <ligand>
        <name>Zn(2+)</name>
        <dbReference type="ChEBI" id="CHEBI:29105"/>
    </ligand>
</feature>
<evidence type="ECO:0000256" key="1">
    <source>
        <dbReference type="ARBA" id="ARBA00007957"/>
    </source>
</evidence>
<dbReference type="GO" id="GO:0045892">
    <property type="term" value="P:negative regulation of DNA-templated transcription"/>
    <property type="evidence" value="ECO:0007669"/>
    <property type="project" value="TreeGrafter"/>
</dbReference>
<dbReference type="OrthoDB" id="9801127at2"/>
<accession>A0A2K9LRA4</accession>
<dbReference type="GO" id="GO:0003700">
    <property type="term" value="F:DNA-binding transcription factor activity"/>
    <property type="evidence" value="ECO:0007669"/>
    <property type="project" value="InterPro"/>
</dbReference>
<evidence type="ECO:0000313" key="10">
    <source>
        <dbReference type="Proteomes" id="UP000235116"/>
    </source>
</evidence>
<comment type="similarity">
    <text evidence="1">Belongs to the Fur family.</text>
</comment>
<evidence type="ECO:0000256" key="8">
    <source>
        <dbReference type="PIRSR" id="PIRSR602481-2"/>
    </source>
</evidence>
<dbReference type="PANTHER" id="PTHR33202">
    <property type="entry name" value="ZINC UPTAKE REGULATION PROTEIN"/>
    <property type="match status" value="1"/>
</dbReference>
<feature type="binding site" evidence="8">
    <location>
        <position position="123"/>
    </location>
    <ligand>
        <name>Fe cation</name>
        <dbReference type="ChEBI" id="CHEBI:24875"/>
    </ligand>
</feature>
<dbReference type="Gene3D" id="1.10.10.10">
    <property type="entry name" value="Winged helix-like DNA-binding domain superfamily/Winged helix DNA-binding domain"/>
    <property type="match status" value="1"/>
</dbReference>
<feature type="binding site" evidence="7">
    <location>
        <position position="147"/>
    </location>
    <ligand>
        <name>Zn(2+)</name>
        <dbReference type="ChEBI" id="CHEBI:29105"/>
    </ligand>
</feature>
<dbReference type="KEGG" id="kak:Kalk_13315"/>
<dbReference type="Pfam" id="PF01475">
    <property type="entry name" value="FUR"/>
    <property type="match status" value="1"/>
</dbReference>
<dbReference type="Gene3D" id="3.30.1490.190">
    <property type="match status" value="1"/>
</dbReference>
<comment type="cofactor">
    <cofactor evidence="8">
        <name>Mn(2+)</name>
        <dbReference type="ChEBI" id="CHEBI:29035"/>
    </cofactor>
    <cofactor evidence="8">
        <name>Fe(2+)</name>
        <dbReference type="ChEBI" id="CHEBI:29033"/>
    </cofactor>
    <text evidence="8">Binds 1 Mn(2+) or Fe(2+) ion per subunit.</text>
</comment>
<keyword evidence="3 7" id="KW-0862">Zinc</keyword>
<dbReference type="InterPro" id="IPR002481">
    <property type="entry name" value="FUR"/>
</dbReference>
<keyword evidence="4" id="KW-0805">Transcription regulation</keyword>